<feature type="region of interest" description="Disordered" evidence="3">
    <location>
        <begin position="221"/>
        <end position="271"/>
    </location>
</feature>
<organism evidence="5">
    <name type="scientific">Timema douglasi</name>
    <name type="common">Walking stick</name>
    <dbReference type="NCBI Taxonomy" id="61478"/>
    <lineage>
        <taxon>Eukaryota</taxon>
        <taxon>Metazoa</taxon>
        <taxon>Ecdysozoa</taxon>
        <taxon>Arthropoda</taxon>
        <taxon>Hexapoda</taxon>
        <taxon>Insecta</taxon>
        <taxon>Pterygota</taxon>
        <taxon>Neoptera</taxon>
        <taxon>Polyneoptera</taxon>
        <taxon>Phasmatodea</taxon>
        <taxon>Timematodea</taxon>
        <taxon>Timematoidea</taxon>
        <taxon>Timematidae</taxon>
        <taxon>Timema</taxon>
    </lineage>
</organism>
<dbReference type="Pfam" id="PF08698">
    <property type="entry name" value="Fcf2"/>
    <property type="match status" value="1"/>
</dbReference>
<dbReference type="GO" id="GO:0006396">
    <property type="term" value="P:RNA processing"/>
    <property type="evidence" value="ECO:0007669"/>
    <property type="project" value="TreeGrafter"/>
</dbReference>
<reference evidence="5" key="1">
    <citation type="submission" date="2020-11" db="EMBL/GenBank/DDBJ databases">
        <authorList>
            <person name="Tran Van P."/>
        </authorList>
    </citation>
    <scope>NUCLEOTIDE SEQUENCE</scope>
</reference>
<keyword evidence="2" id="KW-0539">Nucleus</keyword>
<dbReference type="InterPro" id="IPR014810">
    <property type="entry name" value="Fcf2_C"/>
</dbReference>
<proteinExistence type="predicted"/>
<evidence type="ECO:0000256" key="1">
    <source>
        <dbReference type="ARBA" id="ARBA00004604"/>
    </source>
</evidence>
<feature type="compositionally biased region" description="Acidic residues" evidence="3">
    <location>
        <begin position="252"/>
        <end position="267"/>
    </location>
</feature>
<evidence type="ECO:0000256" key="3">
    <source>
        <dbReference type="SAM" id="MobiDB-lite"/>
    </source>
</evidence>
<protein>
    <recommendedName>
        <fullName evidence="4">Fcf2 pre-rRNA processing C-terminal domain-containing protein</fullName>
    </recommendedName>
</protein>
<dbReference type="EMBL" id="OA565479">
    <property type="protein sequence ID" value="CAD7197099.1"/>
    <property type="molecule type" value="Genomic_DNA"/>
</dbReference>
<evidence type="ECO:0000259" key="4">
    <source>
        <dbReference type="Pfam" id="PF08698"/>
    </source>
</evidence>
<dbReference type="InterPro" id="IPR039883">
    <property type="entry name" value="Fcf2/DNTTIP2"/>
</dbReference>
<dbReference type="PANTHER" id="PTHR21686">
    <property type="entry name" value="DEOXYNUCLEOTIDYLTRANSFERASE TERMINAL-INTERACTING PROTEIN 2"/>
    <property type="match status" value="1"/>
</dbReference>
<dbReference type="PANTHER" id="PTHR21686:SF12">
    <property type="entry name" value="DEOXYNUCLEOTIDYLTRANSFERASE TERMINAL-INTERACTING PROTEIN 2"/>
    <property type="match status" value="1"/>
</dbReference>
<dbReference type="GO" id="GO:0003723">
    <property type="term" value="F:RNA binding"/>
    <property type="evidence" value="ECO:0007669"/>
    <property type="project" value="TreeGrafter"/>
</dbReference>
<gene>
    <name evidence="5" type="ORF">TDIB3V08_LOCUS3417</name>
</gene>
<comment type="subcellular location">
    <subcellularLocation>
        <location evidence="1">Nucleus</location>
        <location evidence="1">Nucleolus</location>
    </subcellularLocation>
</comment>
<name>A0A7R8VFD1_TIMDO</name>
<feature type="domain" description="Fcf2 pre-rRNA processing C-terminal" evidence="4">
    <location>
        <begin position="348"/>
        <end position="441"/>
    </location>
</feature>
<evidence type="ECO:0000256" key="2">
    <source>
        <dbReference type="ARBA" id="ARBA00023242"/>
    </source>
</evidence>
<evidence type="ECO:0000313" key="5">
    <source>
        <dbReference type="EMBL" id="CAD7197099.1"/>
    </source>
</evidence>
<feature type="compositionally biased region" description="Polar residues" evidence="3">
    <location>
        <begin position="227"/>
        <end position="237"/>
    </location>
</feature>
<accession>A0A7R8VFD1</accession>
<dbReference type="AlphaFoldDB" id="A0A7R8VFD1"/>
<sequence>MKTVNILALPDHEPSASPTTFYSEGLPTSECRDAFVDTPAFPAPVAGLGLPRVVQPSRFLLTADSCGAYVFYQTSRSVSNPTPLVHQFNLYKNTWVRRAETQFQSCIQRLTSLVSVQTVQQPRRYRGHDDGAARLTGQTEKLNEPDYYATEIKLENAYESIVQSSIDLDKTSNSSSNGVCENLGFKEELCFGESSVYSSQPSADLMKASSSYAVSSTAVSIGRASSRDTSGNANVDSLESDKDVPEVNDVNSDVELDDVESESDDEFPSLKGIQSSRDEDFDFNDVYVDMVSFSRRRITAPTKLVKSTLVDDVLKKSVITPGFEKLHTIPLPEENKKKLKKIRQQARERTKGEGWFNMPATEMTDELKHDLEVLQMRSVLDPKHFYKKNDLKVLPKFFQVGRVVEAPADYYHSRVPMKQRKKTIVEELMADAEFQKYNKKRYKEIIEQRRKTHFKAHKQAKKLKRKKK</sequence>
<dbReference type="GO" id="GO:0005730">
    <property type="term" value="C:nucleolus"/>
    <property type="evidence" value="ECO:0007669"/>
    <property type="project" value="UniProtKB-SubCell"/>
</dbReference>